<protein>
    <submittedName>
        <fullName evidence="2">Uncharacterized protein</fullName>
    </submittedName>
</protein>
<feature type="region of interest" description="Disordered" evidence="1">
    <location>
        <begin position="30"/>
        <end position="115"/>
    </location>
</feature>
<sequence>MPAVSPAACCAAATPANEVAEDLFGFLHARPQRQHHPPVSGGPDFLPDHLPRQPPVGAMEGGRLRQGQEPPRSGGCRCRPAPPGTTRRRTRSGKAALTWARWTSGRSSSWPAGST</sequence>
<gene>
    <name evidence="2" type="ORF">PVAP13_4NG230465</name>
</gene>
<reference evidence="2" key="1">
    <citation type="submission" date="2020-05" db="EMBL/GenBank/DDBJ databases">
        <title>WGS assembly of Panicum virgatum.</title>
        <authorList>
            <person name="Lovell J.T."/>
            <person name="Jenkins J."/>
            <person name="Shu S."/>
            <person name="Juenger T.E."/>
            <person name="Schmutz J."/>
        </authorList>
    </citation>
    <scope>NUCLEOTIDE SEQUENCE</scope>
    <source>
        <strain evidence="2">AP13</strain>
    </source>
</reference>
<dbReference type="EMBL" id="CM029044">
    <property type="protein sequence ID" value="KAG2606801.1"/>
    <property type="molecule type" value="Genomic_DNA"/>
</dbReference>
<accession>A0A8T0T643</accession>
<comment type="caution">
    <text evidence="2">The sequence shown here is derived from an EMBL/GenBank/DDBJ whole genome shotgun (WGS) entry which is preliminary data.</text>
</comment>
<evidence type="ECO:0000313" key="2">
    <source>
        <dbReference type="EMBL" id="KAG2606801.1"/>
    </source>
</evidence>
<proteinExistence type="predicted"/>
<keyword evidence="3" id="KW-1185">Reference proteome</keyword>
<evidence type="ECO:0000256" key="1">
    <source>
        <dbReference type="SAM" id="MobiDB-lite"/>
    </source>
</evidence>
<feature type="compositionally biased region" description="Polar residues" evidence="1">
    <location>
        <begin position="104"/>
        <end position="115"/>
    </location>
</feature>
<name>A0A8T0T643_PANVG</name>
<organism evidence="2 3">
    <name type="scientific">Panicum virgatum</name>
    <name type="common">Blackwell switchgrass</name>
    <dbReference type="NCBI Taxonomy" id="38727"/>
    <lineage>
        <taxon>Eukaryota</taxon>
        <taxon>Viridiplantae</taxon>
        <taxon>Streptophyta</taxon>
        <taxon>Embryophyta</taxon>
        <taxon>Tracheophyta</taxon>
        <taxon>Spermatophyta</taxon>
        <taxon>Magnoliopsida</taxon>
        <taxon>Liliopsida</taxon>
        <taxon>Poales</taxon>
        <taxon>Poaceae</taxon>
        <taxon>PACMAD clade</taxon>
        <taxon>Panicoideae</taxon>
        <taxon>Panicodae</taxon>
        <taxon>Paniceae</taxon>
        <taxon>Panicinae</taxon>
        <taxon>Panicum</taxon>
        <taxon>Panicum sect. Hiantes</taxon>
    </lineage>
</organism>
<evidence type="ECO:0000313" key="3">
    <source>
        <dbReference type="Proteomes" id="UP000823388"/>
    </source>
</evidence>
<dbReference type="AlphaFoldDB" id="A0A8T0T643"/>
<dbReference type="Proteomes" id="UP000823388">
    <property type="component" value="Chromosome 4N"/>
</dbReference>